<dbReference type="PANTHER" id="PTHR31218">
    <property type="entry name" value="WAT1-RELATED PROTEIN"/>
    <property type="match status" value="1"/>
</dbReference>
<keyword evidence="9" id="KW-1185">Reference proteome</keyword>
<evidence type="ECO:0000256" key="3">
    <source>
        <dbReference type="ARBA" id="ARBA00022692"/>
    </source>
</evidence>
<keyword evidence="5 6" id="KW-0472">Membrane</keyword>
<feature type="transmembrane region" description="Helical" evidence="6">
    <location>
        <begin position="78"/>
        <end position="97"/>
    </location>
</feature>
<feature type="transmembrane region" description="Helical" evidence="6">
    <location>
        <begin position="51"/>
        <end position="72"/>
    </location>
</feature>
<comment type="similarity">
    <text evidence="2 6">Belongs to the drug/metabolite transporter (DMT) superfamily. Plant drug/metabolite exporter (P-DME) (TC 2.A.7.4) family.</text>
</comment>
<keyword evidence="3 6" id="KW-0812">Transmembrane</keyword>
<dbReference type="Pfam" id="PF00892">
    <property type="entry name" value="EamA"/>
    <property type="match status" value="1"/>
</dbReference>
<dbReference type="STRING" id="40149.A0A0E0DUG7"/>
<dbReference type="EnsemblPlants" id="OMERI05G22130.1">
    <property type="protein sequence ID" value="OMERI05G22130.1"/>
    <property type="gene ID" value="OMERI05G22130"/>
</dbReference>
<dbReference type="HOGENOM" id="CLU_169916_0_0_1"/>
<organism evidence="8">
    <name type="scientific">Oryza meridionalis</name>
    <dbReference type="NCBI Taxonomy" id="40149"/>
    <lineage>
        <taxon>Eukaryota</taxon>
        <taxon>Viridiplantae</taxon>
        <taxon>Streptophyta</taxon>
        <taxon>Embryophyta</taxon>
        <taxon>Tracheophyta</taxon>
        <taxon>Spermatophyta</taxon>
        <taxon>Magnoliopsida</taxon>
        <taxon>Liliopsida</taxon>
        <taxon>Poales</taxon>
        <taxon>Poaceae</taxon>
        <taxon>BOP clade</taxon>
        <taxon>Oryzoideae</taxon>
        <taxon>Oryzeae</taxon>
        <taxon>Oryzinae</taxon>
        <taxon>Oryza</taxon>
    </lineage>
</organism>
<dbReference type="Proteomes" id="UP000008021">
    <property type="component" value="Chromosome 5"/>
</dbReference>
<sequence length="115" mass="12144">MSGAVALMAERLGHRLRHPPLHHRLLGNKGIVYSSVMYYVQGLVTRAHGPMFVTAFQSLCMIIIAVLGSTILGEEITLGSVIGAVIIVVGLYAFIWGKGGDHADNGKPPAAATPP</sequence>
<dbReference type="GO" id="GO:0022857">
    <property type="term" value="F:transmembrane transporter activity"/>
    <property type="evidence" value="ECO:0007669"/>
    <property type="project" value="InterPro"/>
</dbReference>
<name>A0A0E0DUG7_9ORYZ</name>
<evidence type="ECO:0000256" key="4">
    <source>
        <dbReference type="ARBA" id="ARBA00022989"/>
    </source>
</evidence>
<evidence type="ECO:0000256" key="5">
    <source>
        <dbReference type="ARBA" id="ARBA00023136"/>
    </source>
</evidence>
<dbReference type="Gramene" id="OMERI05G22130.1">
    <property type="protein sequence ID" value="OMERI05G22130.1"/>
    <property type="gene ID" value="OMERI05G22130"/>
</dbReference>
<evidence type="ECO:0000256" key="1">
    <source>
        <dbReference type="ARBA" id="ARBA00004141"/>
    </source>
</evidence>
<dbReference type="SUPFAM" id="SSF103481">
    <property type="entry name" value="Multidrug resistance efflux transporter EmrE"/>
    <property type="match status" value="1"/>
</dbReference>
<dbReference type="InterPro" id="IPR000620">
    <property type="entry name" value="EamA_dom"/>
</dbReference>
<reference evidence="8" key="1">
    <citation type="submission" date="2015-04" db="UniProtKB">
        <authorList>
            <consortium name="EnsemblPlants"/>
        </authorList>
    </citation>
    <scope>IDENTIFICATION</scope>
</reference>
<dbReference type="InterPro" id="IPR030184">
    <property type="entry name" value="WAT1-related"/>
</dbReference>
<keyword evidence="4 6" id="KW-1133">Transmembrane helix</keyword>
<comment type="caution">
    <text evidence="6">Lacks conserved residue(s) required for the propagation of feature annotation.</text>
</comment>
<evidence type="ECO:0000259" key="7">
    <source>
        <dbReference type="Pfam" id="PF00892"/>
    </source>
</evidence>
<proteinExistence type="inferred from homology"/>
<evidence type="ECO:0000256" key="2">
    <source>
        <dbReference type="ARBA" id="ARBA00007635"/>
    </source>
</evidence>
<protein>
    <recommendedName>
        <fullName evidence="6">WAT1-related protein</fullName>
    </recommendedName>
</protein>
<dbReference type="InterPro" id="IPR037185">
    <property type="entry name" value="EmrE-like"/>
</dbReference>
<evidence type="ECO:0000256" key="6">
    <source>
        <dbReference type="RuleBase" id="RU363077"/>
    </source>
</evidence>
<accession>A0A0E0DUG7</accession>
<evidence type="ECO:0000313" key="8">
    <source>
        <dbReference type="EnsemblPlants" id="OMERI05G22130.1"/>
    </source>
</evidence>
<comment type="subcellular location">
    <subcellularLocation>
        <location evidence="1 6">Membrane</location>
        <topology evidence="1 6">Multi-pass membrane protein</topology>
    </subcellularLocation>
</comment>
<evidence type="ECO:0000313" key="9">
    <source>
        <dbReference type="Proteomes" id="UP000008021"/>
    </source>
</evidence>
<reference evidence="8" key="2">
    <citation type="submission" date="2018-05" db="EMBL/GenBank/DDBJ databases">
        <title>OmerRS3 (Oryza meridionalis Reference Sequence Version 3).</title>
        <authorList>
            <person name="Zhang J."/>
            <person name="Kudrna D."/>
            <person name="Lee S."/>
            <person name="Talag J."/>
            <person name="Welchert J."/>
            <person name="Wing R.A."/>
        </authorList>
    </citation>
    <scope>NUCLEOTIDE SEQUENCE [LARGE SCALE GENOMIC DNA]</scope>
    <source>
        <strain evidence="8">cv. OR44</strain>
    </source>
</reference>
<feature type="domain" description="EamA" evidence="7">
    <location>
        <begin position="30"/>
        <end position="94"/>
    </location>
</feature>
<dbReference type="GO" id="GO:0016020">
    <property type="term" value="C:membrane"/>
    <property type="evidence" value="ECO:0007669"/>
    <property type="project" value="UniProtKB-SubCell"/>
</dbReference>
<dbReference type="AlphaFoldDB" id="A0A0E0DUG7"/>